<accession>E9HT73</accession>
<evidence type="ECO:0000259" key="2">
    <source>
        <dbReference type="Pfam" id="PF03067"/>
    </source>
</evidence>
<dbReference type="PANTHER" id="PTHR21113">
    <property type="entry name" value="AGAP001705-PA"/>
    <property type="match status" value="1"/>
</dbReference>
<dbReference type="KEGG" id="dpx:DAPPUDRAFT_117590"/>
<dbReference type="OMA" id="RTHCACI"/>
<evidence type="ECO:0000313" key="4">
    <source>
        <dbReference type="Proteomes" id="UP000000305"/>
    </source>
</evidence>
<gene>
    <name evidence="3" type="ORF">DAPPUDRAFT_117590</name>
</gene>
<keyword evidence="1" id="KW-0732">Signal</keyword>
<feature type="domain" description="Chitin-binding type-4" evidence="2">
    <location>
        <begin position="23"/>
        <end position="213"/>
    </location>
</feature>
<dbReference type="PhylomeDB" id="E9HT73"/>
<dbReference type="InParanoid" id="E9HT73"/>
<evidence type="ECO:0000256" key="1">
    <source>
        <dbReference type="SAM" id="SignalP"/>
    </source>
</evidence>
<dbReference type="InterPro" id="IPR004302">
    <property type="entry name" value="Cellulose/chitin-bd_N"/>
</dbReference>
<sequence>MRVIIFSILLLVLSFSTNDVVGHGMMFDPPQRSSMWRFGYGTPVNTMDNFLSCGYVGIQYDDVNQGRCGECGDIWSDPRPRENDEGGLYGTGTIGRVYEQGSVIDVTINLNISHLGYFEFRLCPKSSAEELVTQDCLDQNLLTLIDGTTRFTVDQNIVQVLFIVQVQLPAAISCENCVLQWYYRGGGRVGDCGDGTTDYGCGDQETYVNCADIAIR</sequence>
<dbReference type="OrthoDB" id="64893at2759"/>
<dbReference type="EMBL" id="GL732766">
    <property type="protein sequence ID" value="EFX65059.1"/>
    <property type="molecule type" value="Genomic_DNA"/>
</dbReference>
<dbReference type="eggNOG" id="ENOG502QUC9">
    <property type="taxonomic scope" value="Eukaryota"/>
</dbReference>
<proteinExistence type="predicted"/>
<dbReference type="Proteomes" id="UP000000305">
    <property type="component" value="Unassembled WGS sequence"/>
</dbReference>
<dbReference type="AlphaFoldDB" id="E9HT73"/>
<reference evidence="3 4" key="1">
    <citation type="journal article" date="2011" name="Science">
        <title>The ecoresponsive genome of Daphnia pulex.</title>
        <authorList>
            <person name="Colbourne J.K."/>
            <person name="Pfrender M.E."/>
            <person name="Gilbert D."/>
            <person name="Thomas W.K."/>
            <person name="Tucker A."/>
            <person name="Oakley T.H."/>
            <person name="Tokishita S."/>
            <person name="Aerts A."/>
            <person name="Arnold G.J."/>
            <person name="Basu M.K."/>
            <person name="Bauer D.J."/>
            <person name="Caceres C.E."/>
            <person name="Carmel L."/>
            <person name="Casola C."/>
            <person name="Choi J.H."/>
            <person name="Detter J.C."/>
            <person name="Dong Q."/>
            <person name="Dusheyko S."/>
            <person name="Eads B.D."/>
            <person name="Frohlich T."/>
            <person name="Geiler-Samerotte K.A."/>
            <person name="Gerlach D."/>
            <person name="Hatcher P."/>
            <person name="Jogdeo S."/>
            <person name="Krijgsveld J."/>
            <person name="Kriventseva E.V."/>
            <person name="Kultz D."/>
            <person name="Laforsch C."/>
            <person name="Lindquist E."/>
            <person name="Lopez J."/>
            <person name="Manak J.R."/>
            <person name="Muller J."/>
            <person name="Pangilinan J."/>
            <person name="Patwardhan R.P."/>
            <person name="Pitluck S."/>
            <person name="Pritham E.J."/>
            <person name="Rechtsteiner A."/>
            <person name="Rho M."/>
            <person name="Rogozin I.B."/>
            <person name="Sakarya O."/>
            <person name="Salamov A."/>
            <person name="Schaack S."/>
            <person name="Shapiro H."/>
            <person name="Shiga Y."/>
            <person name="Skalitzky C."/>
            <person name="Smith Z."/>
            <person name="Souvorov A."/>
            <person name="Sung W."/>
            <person name="Tang Z."/>
            <person name="Tsuchiya D."/>
            <person name="Tu H."/>
            <person name="Vos H."/>
            <person name="Wang M."/>
            <person name="Wolf Y.I."/>
            <person name="Yamagata H."/>
            <person name="Yamada T."/>
            <person name="Ye Y."/>
            <person name="Shaw J.R."/>
            <person name="Andrews J."/>
            <person name="Crease T.J."/>
            <person name="Tang H."/>
            <person name="Lucas S.M."/>
            <person name="Robertson H.M."/>
            <person name="Bork P."/>
            <person name="Koonin E.V."/>
            <person name="Zdobnov E.M."/>
            <person name="Grigoriev I.V."/>
            <person name="Lynch M."/>
            <person name="Boore J.L."/>
        </authorList>
    </citation>
    <scope>NUCLEOTIDE SEQUENCE [LARGE SCALE GENOMIC DNA]</scope>
</reference>
<dbReference type="HOGENOM" id="CLU_041201_1_0_1"/>
<keyword evidence="4" id="KW-1185">Reference proteome</keyword>
<protein>
    <recommendedName>
        <fullName evidence="2">Chitin-binding type-4 domain-containing protein</fullName>
    </recommendedName>
</protein>
<evidence type="ECO:0000313" key="3">
    <source>
        <dbReference type="EMBL" id="EFX65059.1"/>
    </source>
</evidence>
<feature type="signal peptide" evidence="1">
    <location>
        <begin position="1"/>
        <end position="22"/>
    </location>
</feature>
<dbReference type="PANTHER" id="PTHR21113:SF4">
    <property type="entry name" value="CHITIN-BINDING TYPE-4 DOMAIN-CONTAINING PROTEIN"/>
    <property type="match status" value="1"/>
</dbReference>
<organism evidence="3 4">
    <name type="scientific">Daphnia pulex</name>
    <name type="common">Water flea</name>
    <dbReference type="NCBI Taxonomy" id="6669"/>
    <lineage>
        <taxon>Eukaryota</taxon>
        <taxon>Metazoa</taxon>
        <taxon>Ecdysozoa</taxon>
        <taxon>Arthropoda</taxon>
        <taxon>Crustacea</taxon>
        <taxon>Branchiopoda</taxon>
        <taxon>Diplostraca</taxon>
        <taxon>Cladocera</taxon>
        <taxon>Anomopoda</taxon>
        <taxon>Daphniidae</taxon>
        <taxon>Daphnia</taxon>
    </lineage>
</organism>
<feature type="chain" id="PRO_5003242090" description="Chitin-binding type-4 domain-containing protein" evidence="1">
    <location>
        <begin position="23"/>
        <end position="216"/>
    </location>
</feature>
<name>E9HT73_DAPPU</name>
<dbReference type="Pfam" id="PF03067">
    <property type="entry name" value="LPMO_10"/>
    <property type="match status" value="1"/>
</dbReference>
<dbReference type="STRING" id="6669.E9HT73"/>